<protein>
    <submittedName>
        <fullName evidence="2">Uncharacterized protein</fullName>
    </submittedName>
</protein>
<dbReference type="AlphaFoldDB" id="A0A813ES69"/>
<feature type="region of interest" description="Disordered" evidence="1">
    <location>
        <begin position="209"/>
        <end position="230"/>
    </location>
</feature>
<reference evidence="2" key="1">
    <citation type="submission" date="2021-02" db="EMBL/GenBank/DDBJ databases">
        <authorList>
            <person name="Dougan E. K."/>
            <person name="Rhodes N."/>
            <person name="Thang M."/>
            <person name="Chan C."/>
        </authorList>
    </citation>
    <scope>NUCLEOTIDE SEQUENCE</scope>
</reference>
<accession>A0A813ES69</accession>
<evidence type="ECO:0000313" key="2">
    <source>
        <dbReference type="EMBL" id="CAE8601160.1"/>
    </source>
</evidence>
<feature type="compositionally biased region" description="Basic and acidic residues" evidence="1">
    <location>
        <begin position="502"/>
        <end position="515"/>
    </location>
</feature>
<comment type="caution">
    <text evidence="2">The sequence shown here is derived from an EMBL/GenBank/DDBJ whole genome shotgun (WGS) entry which is preliminary data.</text>
</comment>
<dbReference type="EMBL" id="CAJNNV010012862">
    <property type="protein sequence ID" value="CAE8601160.1"/>
    <property type="molecule type" value="Genomic_DNA"/>
</dbReference>
<evidence type="ECO:0000313" key="3">
    <source>
        <dbReference type="Proteomes" id="UP000654075"/>
    </source>
</evidence>
<sequence>MGQYGEPKPPSASLVVLLENKRKEVRSQRRGELVSKRKVELGDAIVMPNEAYLLRLKDECEDIEHRTRAAVALKEKCSDVDAVKADIEQQFSDILGGMIPVPSQLESCLEMLDPTRDWAAENFRDEDPGSPLAAESEWIGRKETDLSQQVRGLQEAQSALHGELLQVTQMLQATQGRLSQEEINRDTAKETFELLKDQHALILTTLSCTRMPGGSSPMPKRQGGRGRDDPALSAALDEAASEVLGSLALEDSPWLQAFQEGETGAFSKNEIHLQNEVLMQLSKEEKHLQKECEELHQVFNNHAEEVIGLAHLDGRDKSLSLRCEALKNGTSAVASAVEDLTTSLKSLMAVGQSLPAQASDAKSTSGASLSRGSRLFRADSQLDSAENMLKARKGAIENAKATLKVLGAVTGTADAGMVGTFQLAMFELRQVVLVEAKNRKLMAKISELGPVTEKLRMKFRDVKEGRAQGRPYGQPESELQQEERKQSRLVRQQTRALTATREGFHLSLARDERSFSRQTSPAPVPRPRPRSNSLVPRDFN</sequence>
<proteinExistence type="predicted"/>
<feature type="region of interest" description="Disordered" evidence="1">
    <location>
        <begin position="463"/>
        <end position="540"/>
    </location>
</feature>
<name>A0A813ES69_POLGL</name>
<evidence type="ECO:0000256" key="1">
    <source>
        <dbReference type="SAM" id="MobiDB-lite"/>
    </source>
</evidence>
<feature type="compositionally biased region" description="Low complexity" evidence="1">
    <location>
        <begin position="530"/>
        <end position="540"/>
    </location>
</feature>
<gene>
    <name evidence="2" type="ORF">PGLA1383_LOCUS19457</name>
</gene>
<keyword evidence="3" id="KW-1185">Reference proteome</keyword>
<dbReference type="Proteomes" id="UP000654075">
    <property type="component" value="Unassembled WGS sequence"/>
</dbReference>
<organism evidence="2 3">
    <name type="scientific">Polarella glacialis</name>
    <name type="common">Dinoflagellate</name>
    <dbReference type="NCBI Taxonomy" id="89957"/>
    <lineage>
        <taxon>Eukaryota</taxon>
        <taxon>Sar</taxon>
        <taxon>Alveolata</taxon>
        <taxon>Dinophyceae</taxon>
        <taxon>Suessiales</taxon>
        <taxon>Suessiaceae</taxon>
        <taxon>Polarella</taxon>
    </lineage>
</organism>